<dbReference type="AlphaFoldDB" id="A0A6G0RQZ2"/>
<dbReference type="EMBL" id="QXFY01000622">
    <property type="protein sequence ID" value="KAE9339471.1"/>
    <property type="molecule type" value="Genomic_DNA"/>
</dbReference>
<comment type="caution">
    <text evidence="1">The sequence shown here is derived from an EMBL/GenBank/DDBJ whole genome shotgun (WGS) entry which is preliminary data.</text>
</comment>
<proteinExistence type="predicted"/>
<evidence type="ECO:0000313" key="2">
    <source>
        <dbReference type="Proteomes" id="UP000486351"/>
    </source>
</evidence>
<organism evidence="1 2">
    <name type="scientific">Phytophthora fragariae</name>
    <dbReference type="NCBI Taxonomy" id="53985"/>
    <lineage>
        <taxon>Eukaryota</taxon>
        <taxon>Sar</taxon>
        <taxon>Stramenopiles</taxon>
        <taxon>Oomycota</taxon>
        <taxon>Peronosporomycetes</taxon>
        <taxon>Peronosporales</taxon>
        <taxon>Peronosporaceae</taxon>
        <taxon>Phytophthora</taxon>
    </lineage>
</organism>
<dbReference type="Proteomes" id="UP000486351">
    <property type="component" value="Unassembled WGS sequence"/>
</dbReference>
<dbReference type="PROSITE" id="PS51257">
    <property type="entry name" value="PROKAR_LIPOPROTEIN"/>
    <property type="match status" value="1"/>
</dbReference>
<reference evidence="1 2" key="1">
    <citation type="submission" date="2018-09" db="EMBL/GenBank/DDBJ databases">
        <title>Genomic investigation of the strawberry pathogen Phytophthora fragariae indicates pathogenicity is determined by transcriptional variation in three key races.</title>
        <authorList>
            <person name="Adams T.M."/>
            <person name="Armitage A.D."/>
            <person name="Sobczyk M.K."/>
            <person name="Bates H.J."/>
            <person name="Dunwell J.M."/>
            <person name="Nellist C.F."/>
            <person name="Harrison R.J."/>
        </authorList>
    </citation>
    <scope>NUCLEOTIDE SEQUENCE [LARGE SCALE GENOMIC DNA]</scope>
    <source>
        <strain evidence="1 2">NOV-77</strain>
    </source>
</reference>
<sequence>MKAPRRGAHLTAGFAWAPSSVGALIGCEGPSQPISAGINRIEVFRPEPTRYSRAARLLHTKRSTRPLSSSERALRFLTLWCAPQRMRHHPYLFYQE</sequence>
<protein>
    <submittedName>
        <fullName evidence="1">Uncharacterized protein</fullName>
    </submittedName>
</protein>
<name>A0A6G0RQZ2_9STRA</name>
<gene>
    <name evidence="1" type="ORF">PF008_g11560</name>
</gene>
<accession>A0A6G0RQZ2</accession>
<evidence type="ECO:0000313" key="1">
    <source>
        <dbReference type="EMBL" id="KAE9339471.1"/>
    </source>
</evidence>